<feature type="transmembrane region" description="Helical" evidence="1">
    <location>
        <begin position="7"/>
        <end position="26"/>
    </location>
</feature>
<dbReference type="Proteomes" id="UP001597561">
    <property type="component" value="Unassembled WGS sequence"/>
</dbReference>
<organism evidence="2 3">
    <name type="scientific">Jeotgalibacillus terrae</name>
    <dbReference type="NCBI Taxonomy" id="587735"/>
    <lineage>
        <taxon>Bacteria</taxon>
        <taxon>Bacillati</taxon>
        <taxon>Bacillota</taxon>
        <taxon>Bacilli</taxon>
        <taxon>Bacillales</taxon>
        <taxon>Caryophanaceae</taxon>
        <taxon>Jeotgalibacillus</taxon>
    </lineage>
</organism>
<gene>
    <name evidence="2" type="ORF">ACFS5P_10485</name>
</gene>
<keyword evidence="1" id="KW-0812">Transmembrane</keyword>
<feature type="transmembrane region" description="Helical" evidence="1">
    <location>
        <begin position="32"/>
        <end position="53"/>
    </location>
</feature>
<name>A0ABW5ZJ17_9BACL</name>
<protein>
    <submittedName>
        <fullName evidence="2">Uncharacterized protein</fullName>
    </submittedName>
</protein>
<keyword evidence="1" id="KW-1133">Transmembrane helix</keyword>
<keyword evidence="3" id="KW-1185">Reference proteome</keyword>
<dbReference type="RefSeq" id="WP_204728864.1">
    <property type="nucleotide sequence ID" value="NZ_JAFBDK010000005.1"/>
</dbReference>
<comment type="caution">
    <text evidence="2">The sequence shown here is derived from an EMBL/GenBank/DDBJ whole genome shotgun (WGS) entry which is preliminary data.</text>
</comment>
<evidence type="ECO:0000313" key="3">
    <source>
        <dbReference type="Proteomes" id="UP001597561"/>
    </source>
</evidence>
<feature type="transmembrane region" description="Helical" evidence="1">
    <location>
        <begin position="65"/>
        <end position="82"/>
    </location>
</feature>
<feature type="transmembrane region" description="Helical" evidence="1">
    <location>
        <begin position="117"/>
        <end position="134"/>
    </location>
</feature>
<evidence type="ECO:0000313" key="2">
    <source>
        <dbReference type="EMBL" id="MFD2912301.1"/>
    </source>
</evidence>
<accession>A0ABW5ZJ17</accession>
<feature type="transmembrane region" description="Helical" evidence="1">
    <location>
        <begin position="88"/>
        <end position="105"/>
    </location>
</feature>
<evidence type="ECO:0000256" key="1">
    <source>
        <dbReference type="SAM" id="Phobius"/>
    </source>
</evidence>
<proteinExistence type="predicted"/>
<dbReference type="EMBL" id="JBHUPG010000019">
    <property type="protein sequence ID" value="MFD2912301.1"/>
    <property type="molecule type" value="Genomic_DNA"/>
</dbReference>
<keyword evidence="1" id="KW-0472">Membrane</keyword>
<sequence length="135" mass="15048">MKITFQALLITLTIVTIAFTLIFPLPSLDLSIMIYYFYFAAGLLLTALPLSIIARLMNLCTSARLALYMAGGFAAVTAVLGADFMIPVFSAVICFWLIESVMIRFSYKEQLMNRISNLFILSNGAVISFVFFFTL</sequence>
<reference evidence="3" key="1">
    <citation type="journal article" date="2019" name="Int. J. Syst. Evol. Microbiol.">
        <title>The Global Catalogue of Microorganisms (GCM) 10K type strain sequencing project: providing services to taxonomists for standard genome sequencing and annotation.</title>
        <authorList>
            <consortium name="The Broad Institute Genomics Platform"/>
            <consortium name="The Broad Institute Genome Sequencing Center for Infectious Disease"/>
            <person name="Wu L."/>
            <person name="Ma J."/>
        </authorList>
    </citation>
    <scope>NUCLEOTIDE SEQUENCE [LARGE SCALE GENOMIC DNA]</scope>
    <source>
        <strain evidence="3">KCTC 13528</strain>
    </source>
</reference>